<dbReference type="RefSeq" id="WP_101780609.1">
    <property type="nucleotide sequence ID" value="NZ_CP025543.1"/>
</dbReference>
<dbReference type="KEGG" id="smoo:SMONO_v1c02990"/>
<name>A0A2K9LU09_SPISQ</name>
<accession>A0A2K9LU09</accession>
<dbReference type="AlphaFoldDB" id="A0A2K9LU09"/>
<proteinExistence type="predicted"/>
<organism evidence="3 4">
    <name type="scientific">Spiroplasma monobiae MQ-1</name>
    <dbReference type="NCBI Taxonomy" id="1336748"/>
    <lineage>
        <taxon>Bacteria</taxon>
        <taxon>Bacillati</taxon>
        <taxon>Mycoplasmatota</taxon>
        <taxon>Mollicutes</taxon>
        <taxon>Entomoplasmatales</taxon>
        <taxon>Spiroplasmataceae</taxon>
        <taxon>Spiroplasma</taxon>
    </lineage>
</organism>
<evidence type="ECO:0000313" key="3">
    <source>
        <dbReference type="EMBL" id="AUM62548.1"/>
    </source>
</evidence>
<keyword evidence="4" id="KW-1185">Reference proteome</keyword>
<dbReference type="OrthoDB" id="389270at2"/>
<sequence length="344" mass="39834">MTNKKSKVVNRVPKMKILEDAKLGINTINSLSGKIGSTPIKNTSDTPEVHQAVQKMQIRQMNPNDEKRTDSRTRHIEKVRNKTQVINEKLSILEQRKLGYVSNKKLDYEKELERKRLESKRKVKKSLFQNDDYVKMNQQAANLFSQDILVKSKIKDTKDNLKGRNQKVSDLKSMFDTSSSSKISFKSNNNVVNTKRITKILGDIPFGSESTEFFLKAQEKQNQRIFSSPLDDYKVEKEEKLELEEQIDLKEDILEQINQEEIIDLKTINQMAKKYQQDAEKIRKELEKQNDKKLSSYDISSIYNRILGSAKTTKISRVEKPRLEGNTSTGIDISKRPSIAFEKK</sequence>
<keyword evidence="1" id="KW-0175">Coiled coil</keyword>
<dbReference type="EMBL" id="CP025543">
    <property type="protein sequence ID" value="AUM62548.1"/>
    <property type="molecule type" value="Genomic_DNA"/>
</dbReference>
<evidence type="ECO:0000256" key="2">
    <source>
        <dbReference type="SAM" id="MobiDB-lite"/>
    </source>
</evidence>
<feature type="coiled-coil region" evidence="1">
    <location>
        <begin position="233"/>
        <end position="292"/>
    </location>
</feature>
<feature type="region of interest" description="Disordered" evidence="2">
    <location>
        <begin position="318"/>
        <end position="344"/>
    </location>
</feature>
<gene>
    <name evidence="3" type="ORF">SMONO_v1c02990</name>
</gene>
<protein>
    <submittedName>
        <fullName evidence="3">Uncharacterized protein</fullName>
    </submittedName>
</protein>
<reference evidence="3 4" key="1">
    <citation type="submission" date="2017-12" db="EMBL/GenBank/DDBJ databases">
        <title>Complete genome sequence of Spiroplasma monobiae MQ-1 (ATCC 33825).</title>
        <authorList>
            <person name="Tsai Y.-M."/>
            <person name="Lo W.-S."/>
            <person name="Wu P.-S."/>
            <person name="Cho S.-T."/>
            <person name="Kuo C.-H."/>
        </authorList>
    </citation>
    <scope>NUCLEOTIDE SEQUENCE [LARGE SCALE GENOMIC DNA]</scope>
    <source>
        <strain evidence="3 4">MQ-1</strain>
    </source>
</reference>
<evidence type="ECO:0000256" key="1">
    <source>
        <dbReference type="SAM" id="Coils"/>
    </source>
</evidence>
<dbReference type="Proteomes" id="UP000234790">
    <property type="component" value="Chromosome"/>
</dbReference>
<evidence type="ECO:0000313" key="4">
    <source>
        <dbReference type="Proteomes" id="UP000234790"/>
    </source>
</evidence>